<dbReference type="Proteomes" id="UP000299102">
    <property type="component" value="Unassembled WGS sequence"/>
</dbReference>
<protein>
    <submittedName>
        <fullName evidence="2">Uncharacterized protein</fullName>
    </submittedName>
</protein>
<evidence type="ECO:0000256" key="1">
    <source>
        <dbReference type="SAM" id="MobiDB-lite"/>
    </source>
</evidence>
<accession>A0A4C1UK10</accession>
<organism evidence="2 3">
    <name type="scientific">Eumeta variegata</name>
    <name type="common">Bagworm moth</name>
    <name type="synonym">Eumeta japonica</name>
    <dbReference type="NCBI Taxonomy" id="151549"/>
    <lineage>
        <taxon>Eukaryota</taxon>
        <taxon>Metazoa</taxon>
        <taxon>Ecdysozoa</taxon>
        <taxon>Arthropoda</taxon>
        <taxon>Hexapoda</taxon>
        <taxon>Insecta</taxon>
        <taxon>Pterygota</taxon>
        <taxon>Neoptera</taxon>
        <taxon>Endopterygota</taxon>
        <taxon>Lepidoptera</taxon>
        <taxon>Glossata</taxon>
        <taxon>Ditrysia</taxon>
        <taxon>Tineoidea</taxon>
        <taxon>Psychidae</taxon>
        <taxon>Oiketicinae</taxon>
        <taxon>Eumeta</taxon>
    </lineage>
</organism>
<comment type="caution">
    <text evidence="2">The sequence shown here is derived from an EMBL/GenBank/DDBJ whole genome shotgun (WGS) entry which is preliminary data.</text>
</comment>
<dbReference type="EMBL" id="BGZK01000180">
    <property type="protein sequence ID" value="GBP26437.1"/>
    <property type="molecule type" value="Genomic_DNA"/>
</dbReference>
<reference evidence="2 3" key="1">
    <citation type="journal article" date="2019" name="Commun. Biol.">
        <title>The bagworm genome reveals a unique fibroin gene that provides high tensile strength.</title>
        <authorList>
            <person name="Kono N."/>
            <person name="Nakamura H."/>
            <person name="Ohtoshi R."/>
            <person name="Tomita M."/>
            <person name="Numata K."/>
            <person name="Arakawa K."/>
        </authorList>
    </citation>
    <scope>NUCLEOTIDE SEQUENCE [LARGE SCALE GENOMIC DNA]</scope>
</reference>
<proteinExistence type="predicted"/>
<feature type="region of interest" description="Disordered" evidence="1">
    <location>
        <begin position="105"/>
        <end position="124"/>
    </location>
</feature>
<sequence>MILIHRLFVDYKLKYVDTRATDQDCTPSECDDARFKIHSRGFRTTVDNNLDEQPEPFPIDSRIKQVNIYIIDSNQVQKWTVDPGLLQTGRPLEKNRQYQSCQNHLQLNSAKKKTPRGRPGKPYKDCIEEELRNVGKQENILKKGG</sequence>
<gene>
    <name evidence="2" type="ORF">EVAR_75569_1</name>
</gene>
<evidence type="ECO:0000313" key="2">
    <source>
        <dbReference type="EMBL" id="GBP26437.1"/>
    </source>
</evidence>
<evidence type="ECO:0000313" key="3">
    <source>
        <dbReference type="Proteomes" id="UP000299102"/>
    </source>
</evidence>
<feature type="compositionally biased region" description="Basic residues" evidence="1">
    <location>
        <begin position="110"/>
        <end position="121"/>
    </location>
</feature>
<keyword evidence="3" id="KW-1185">Reference proteome</keyword>
<dbReference type="AlphaFoldDB" id="A0A4C1UK10"/>
<name>A0A4C1UK10_EUMVA</name>